<name>A0A4Z2III5_9TELE</name>
<organism evidence="1 2">
    <name type="scientific">Liparis tanakae</name>
    <name type="common">Tanaka's snailfish</name>
    <dbReference type="NCBI Taxonomy" id="230148"/>
    <lineage>
        <taxon>Eukaryota</taxon>
        <taxon>Metazoa</taxon>
        <taxon>Chordata</taxon>
        <taxon>Craniata</taxon>
        <taxon>Vertebrata</taxon>
        <taxon>Euteleostomi</taxon>
        <taxon>Actinopterygii</taxon>
        <taxon>Neopterygii</taxon>
        <taxon>Teleostei</taxon>
        <taxon>Neoteleostei</taxon>
        <taxon>Acanthomorphata</taxon>
        <taxon>Eupercaria</taxon>
        <taxon>Perciformes</taxon>
        <taxon>Cottioidei</taxon>
        <taxon>Cottales</taxon>
        <taxon>Liparidae</taxon>
        <taxon>Liparis</taxon>
    </lineage>
</organism>
<sequence>MLAHMLAHLQHAVTGVELELLLLARMLPTGRQHPGMRTAARSPSRCWAFPSPATHHAGRATGASYRG</sequence>
<protein>
    <submittedName>
        <fullName evidence="1">Uncharacterized protein</fullName>
    </submittedName>
</protein>
<accession>A0A4Z2III5</accession>
<evidence type="ECO:0000313" key="2">
    <source>
        <dbReference type="Proteomes" id="UP000314294"/>
    </source>
</evidence>
<dbReference type="EMBL" id="SRLO01000081">
    <property type="protein sequence ID" value="TNN77525.1"/>
    <property type="molecule type" value="Genomic_DNA"/>
</dbReference>
<dbReference type="Proteomes" id="UP000314294">
    <property type="component" value="Unassembled WGS sequence"/>
</dbReference>
<evidence type="ECO:0000313" key="1">
    <source>
        <dbReference type="EMBL" id="TNN77525.1"/>
    </source>
</evidence>
<dbReference type="AlphaFoldDB" id="A0A4Z2III5"/>
<reference evidence="1 2" key="1">
    <citation type="submission" date="2019-03" db="EMBL/GenBank/DDBJ databases">
        <title>First draft genome of Liparis tanakae, snailfish: a comprehensive survey of snailfish specific genes.</title>
        <authorList>
            <person name="Kim W."/>
            <person name="Song I."/>
            <person name="Jeong J.-H."/>
            <person name="Kim D."/>
            <person name="Kim S."/>
            <person name="Ryu S."/>
            <person name="Song J.Y."/>
            <person name="Lee S.K."/>
        </authorList>
    </citation>
    <scope>NUCLEOTIDE SEQUENCE [LARGE SCALE GENOMIC DNA]</scope>
    <source>
        <tissue evidence="1">Muscle</tissue>
    </source>
</reference>
<proteinExistence type="predicted"/>
<gene>
    <name evidence="1" type="ORF">EYF80_012115</name>
</gene>
<keyword evidence="2" id="KW-1185">Reference proteome</keyword>
<comment type="caution">
    <text evidence="1">The sequence shown here is derived from an EMBL/GenBank/DDBJ whole genome shotgun (WGS) entry which is preliminary data.</text>
</comment>